<dbReference type="Pfam" id="PF01381">
    <property type="entry name" value="HTH_3"/>
    <property type="match status" value="1"/>
</dbReference>
<dbReference type="PROSITE" id="PS50943">
    <property type="entry name" value="HTH_CROC1"/>
    <property type="match status" value="1"/>
</dbReference>
<evidence type="ECO:0000313" key="2">
    <source>
        <dbReference type="EMBL" id="MDT8977806.1"/>
    </source>
</evidence>
<dbReference type="SUPFAM" id="SSF81901">
    <property type="entry name" value="HCP-like"/>
    <property type="match status" value="1"/>
</dbReference>
<evidence type="ECO:0000259" key="1">
    <source>
        <dbReference type="PROSITE" id="PS50943"/>
    </source>
</evidence>
<sequence>MDATIIKTIGELIRDTRCASNIRLTQLSKLSGINKGTISRIENGEVKRPEFSTAYPLATTLDIPFETLVDYYVENEKRSDLLFDILQATIQRRSSTELIRKVANKYLESPNEDSIDLTEKLYQQIDSIEDTSIKLSLYNLIIDYSRSHGIMPYIAKGLYQQYLIERNDFMRMKETYYNGKYILNYIKFLPQQYRIELYYKLGIHAYNLRLYNESIEQCKKIITEDNGLSSYRVHAIGILRNSYYCLGDYKQTERYAIQYKQFDYPYTRENVILMEALLNTKKGEIEKSIEQLRSFLKSCSNDSVILATNQLLRLFLQRNDLESANNLLCTSNIDQSVIDKSNPLICSRYADYLQIKGEYYLAVGEYETCINLFLEGALHYSKVNDTVEEKKCLNMVMHIHLEKNIPMQKSTIEKLSAYFTHNAQVTGDSA</sequence>
<dbReference type="Gene3D" id="1.10.260.40">
    <property type="entry name" value="lambda repressor-like DNA-binding domains"/>
    <property type="match status" value="1"/>
</dbReference>
<dbReference type="SUPFAM" id="SSF47413">
    <property type="entry name" value="lambda repressor-like DNA-binding domains"/>
    <property type="match status" value="1"/>
</dbReference>
<evidence type="ECO:0000313" key="3">
    <source>
        <dbReference type="Proteomes" id="UP001250538"/>
    </source>
</evidence>
<dbReference type="RefSeq" id="WP_315746055.1">
    <property type="nucleotide sequence ID" value="NZ_JAVYAA010000003.1"/>
</dbReference>
<dbReference type="GO" id="GO:0003677">
    <property type="term" value="F:DNA binding"/>
    <property type="evidence" value="ECO:0007669"/>
    <property type="project" value="InterPro"/>
</dbReference>
<dbReference type="EMBL" id="JAVYAA010000003">
    <property type="protein sequence ID" value="MDT8977806.1"/>
    <property type="molecule type" value="Genomic_DNA"/>
</dbReference>
<protein>
    <submittedName>
        <fullName evidence="2">Helix-turn-helix transcriptional regulator</fullName>
    </submittedName>
</protein>
<dbReference type="CDD" id="cd00093">
    <property type="entry name" value="HTH_XRE"/>
    <property type="match status" value="1"/>
</dbReference>
<name>A0AAJ2N5G0_9BACL</name>
<dbReference type="Proteomes" id="UP001250538">
    <property type="component" value="Unassembled WGS sequence"/>
</dbReference>
<dbReference type="SMART" id="SM00530">
    <property type="entry name" value="HTH_XRE"/>
    <property type="match status" value="1"/>
</dbReference>
<feature type="domain" description="HTH cro/C1-type" evidence="1">
    <location>
        <begin position="13"/>
        <end position="68"/>
    </location>
</feature>
<dbReference type="Gene3D" id="1.25.40.10">
    <property type="entry name" value="Tetratricopeptide repeat domain"/>
    <property type="match status" value="1"/>
</dbReference>
<comment type="caution">
    <text evidence="2">The sequence shown here is derived from an EMBL/GenBank/DDBJ whole genome shotgun (WGS) entry which is preliminary data.</text>
</comment>
<organism evidence="2 3">
    <name type="scientific">Paenibacillus suaedae</name>
    <dbReference type="NCBI Taxonomy" id="3077233"/>
    <lineage>
        <taxon>Bacteria</taxon>
        <taxon>Bacillati</taxon>
        <taxon>Bacillota</taxon>
        <taxon>Bacilli</taxon>
        <taxon>Bacillales</taxon>
        <taxon>Paenibacillaceae</taxon>
        <taxon>Paenibacillus</taxon>
    </lineage>
</organism>
<gene>
    <name evidence="2" type="ORF">RQP50_16340</name>
</gene>
<dbReference type="InterPro" id="IPR001387">
    <property type="entry name" value="Cro/C1-type_HTH"/>
</dbReference>
<dbReference type="InterPro" id="IPR010982">
    <property type="entry name" value="Lambda_DNA-bd_dom_sf"/>
</dbReference>
<accession>A0AAJ2N5G0</accession>
<reference evidence="3" key="1">
    <citation type="submission" date="2023-09" db="EMBL/GenBank/DDBJ databases">
        <title>Paenibacillus sp. chi10 Genome sequencing and assembly.</title>
        <authorList>
            <person name="Kim I."/>
        </authorList>
    </citation>
    <scope>NUCLEOTIDE SEQUENCE [LARGE SCALE GENOMIC DNA]</scope>
    <source>
        <strain evidence="3">chi10</strain>
    </source>
</reference>
<keyword evidence="3" id="KW-1185">Reference proteome</keyword>
<proteinExistence type="predicted"/>
<dbReference type="InterPro" id="IPR011990">
    <property type="entry name" value="TPR-like_helical_dom_sf"/>
</dbReference>
<dbReference type="AlphaFoldDB" id="A0AAJ2N5G0"/>